<keyword evidence="3" id="KW-1185">Reference proteome</keyword>
<dbReference type="EMBL" id="AMGM01000009">
    <property type="protein sequence ID" value="EKB50452.1"/>
    <property type="molecule type" value="Genomic_DNA"/>
</dbReference>
<accession>K1LE48</accession>
<evidence type="ECO:0000313" key="2">
    <source>
        <dbReference type="EMBL" id="EKB50452.1"/>
    </source>
</evidence>
<feature type="compositionally biased region" description="Basic and acidic residues" evidence="1">
    <location>
        <begin position="41"/>
        <end position="50"/>
    </location>
</feature>
<gene>
    <name evidence="2" type="ORF">B879_01001</name>
</gene>
<sequence length="64" mass="7383">MLSEMILLTEMEVSEEHRFGDQGLRVNPFLNGTAQWIQKQVSDREPHGWQKESTTLKNLPEQGS</sequence>
<protein>
    <submittedName>
        <fullName evidence="2">Uncharacterized protein</fullName>
    </submittedName>
</protein>
<dbReference type="Proteomes" id="UP000004478">
    <property type="component" value="Unassembled WGS sequence"/>
</dbReference>
<evidence type="ECO:0000313" key="3">
    <source>
        <dbReference type="Proteomes" id="UP000004478"/>
    </source>
</evidence>
<feature type="compositionally biased region" description="Polar residues" evidence="1">
    <location>
        <begin position="51"/>
        <end position="64"/>
    </location>
</feature>
<organism evidence="2 3">
    <name type="scientific">Cecembia lonarensis (strain CCUG 58316 / KCTC 22772 / LW9)</name>
    <dbReference type="NCBI Taxonomy" id="1225176"/>
    <lineage>
        <taxon>Bacteria</taxon>
        <taxon>Pseudomonadati</taxon>
        <taxon>Bacteroidota</taxon>
        <taxon>Cytophagia</taxon>
        <taxon>Cytophagales</taxon>
        <taxon>Cyclobacteriaceae</taxon>
        <taxon>Cecembia</taxon>
    </lineage>
</organism>
<dbReference type="AlphaFoldDB" id="K1LE48"/>
<evidence type="ECO:0000256" key="1">
    <source>
        <dbReference type="SAM" id="MobiDB-lite"/>
    </source>
</evidence>
<comment type="caution">
    <text evidence="2">The sequence shown here is derived from an EMBL/GenBank/DDBJ whole genome shotgun (WGS) entry which is preliminary data.</text>
</comment>
<feature type="region of interest" description="Disordered" evidence="1">
    <location>
        <begin position="40"/>
        <end position="64"/>
    </location>
</feature>
<name>K1LE48_CECL9</name>
<reference evidence="2 3" key="1">
    <citation type="journal article" date="2012" name="J. Bacteriol.">
        <title>Draft Genome Sequence of Cecembia lonarensis Strain LW9T, Isolated from Lonar Lake, a Haloalkaline Lake in India.</title>
        <authorList>
            <person name="Shivaji S."/>
            <person name="Ara S."/>
            <person name="Singh A."/>
            <person name="Pinnaka A.K."/>
        </authorList>
    </citation>
    <scope>NUCLEOTIDE SEQUENCE [LARGE SCALE GENOMIC DNA]</scope>
    <source>
        <strain evidence="2 3">LW9</strain>
    </source>
</reference>
<proteinExistence type="predicted"/>